<gene>
    <name evidence="3" type="ORF">ACFSJ0_24695</name>
</gene>
<evidence type="ECO:0000256" key="2">
    <source>
        <dbReference type="SAM" id="Phobius"/>
    </source>
</evidence>
<dbReference type="RefSeq" id="WP_219526734.1">
    <property type="nucleotide sequence ID" value="NZ_JAHKRM010000001.1"/>
</dbReference>
<organism evidence="3 4">
    <name type="scientific">Nonomuraea guangzhouensis</name>
    <dbReference type="NCBI Taxonomy" id="1291555"/>
    <lineage>
        <taxon>Bacteria</taxon>
        <taxon>Bacillati</taxon>
        <taxon>Actinomycetota</taxon>
        <taxon>Actinomycetes</taxon>
        <taxon>Streptosporangiales</taxon>
        <taxon>Streptosporangiaceae</taxon>
        <taxon>Nonomuraea</taxon>
    </lineage>
</organism>
<protein>
    <submittedName>
        <fullName evidence="3">Uncharacterized protein</fullName>
    </submittedName>
</protein>
<comment type="caution">
    <text evidence="3">The sequence shown here is derived from an EMBL/GenBank/DDBJ whole genome shotgun (WGS) entry which is preliminary data.</text>
</comment>
<feature type="region of interest" description="Disordered" evidence="1">
    <location>
        <begin position="151"/>
        <end position="174"/>
    </location>
</feature>
<feature type="region of interest" description="Disordered" evidence="1">
    <location>
        <begin position="1"/>
        <end position="43"/>
    </location>
</feature>
<sequence length="174" mass="18317">MADHDRDAGSRGEEEAPRDPTPGDGLGAPRSGDTATYAPPRSDSFRDFIRQKPAQIIGAGLIGLIIGGVLGGGAVAVISGIVHGHDVPRVYWQSPAWERYPGYPDCRPLPGGTYCRQQPPYVNPMPRLGPDAVPSTWPTSTPMPTMVPTGMPTPVPTMPRTGTPTPVLTPTKGG</sequence>
<feature type="transmembrane region" description="Helical" evidence="2">
    <location>
        <begin position="56"/>
        <end position="82"/>
    </location>
</feature>
<keyword evidence="2" id="KW-0472">Membrane</keyword>
<keyword evidence="2" id="KW-1133">Transmembrane helix</keyword>
<feature type="compositionally biased region" description="Basic and acidic residues" evidence="1">
    <location>
        <begin position="1"/>
        <end position="18"/>
    </location>
</feature>
<accession>A0ABW4GBV8</accession>
<evidence type="ECO:0000313" key="4">
    <source>
        <dbReference type="Proteomes" id="UP001597097"/>
    </source>
</evidence>
<dbReference type="EMBL" id="JBHUCM010000019">
    <property type="protein sequence ID" value="MFD1540275.1"/>
    <property type="molecule type" value="Genomic_DNA"/>
</dbReference>
<evidence type="ECO:0000313" key="3">
    <source>
        <dbReference type="EMBL" id="MFD1540275.1"/>
    </source>
</evidence>
<evidence type="ECO:0000256" key="1">
    <source>
        <dbReference type="SAM" id="MobiDB-lite"/>
    </source>
</evidence>
<name>A0ABW4GBV8_9ACTN</name>
<keyword evidence="4" id="KW-1185">Reference proteome</keyword>
<proteinExistence type="predicted"/>
<keyword evidence="2" id="KW-0812">Transmembrane</keyword>
<reference evidence="4" key="1">
    <citation type="journal article" date="2019" name="Int. J. Syst. Evol. Microbiol.">
        <title>The Global Catalogue of Microorganisms (GCM) 10K type strain sequencing project: providing services to taxonomists for standard genome sequencing and annotation.</title>
        <authorList>
            <consortium name="The Broad Institute Genomics Platform"/>
            <consortium name="The Broad Institute Genome Sequencing Center for Infectious Disease"/>
            <person name="Wu L."/>
            <person name="Ma J."/>
        </authorList>
    </citation>
    <scope>NUCLEOTIDE SEQUENCE [LARGE SCALE GENOMIC DNA]</scope>
    <source>
        <strain evidence="4">CGMCC 1.15399</strain>
    </source>
</reference>
<dbReference type="Proteomes" id="UP001597097">
    <property type="component" value="Unassembled WGS sequence"/>
</dbReference>